<dbReference type="OrthoDB" id="191061at2759"/>
<dbReference type="Gene3D" id="2.30.30.40">
    <property type="entry name" value="SH3 Domains"/>
    <property type="match status" value="1"/>
</dbReference>
<dbReference type="PROSITE" id="PS51216">
    <property type="entry name" value="NEBULIN"/>
    <property type="match status" value="2"/>
</dbReference>
<sequence>MSKKCARCEKTVYPLEELKCLDKVWHKLCFKCQECGMSLNMRNYKGFNKLPYCEAHIPKPKATTVDETPELKRIAENTKIQSNIKYHADFEKARGKYTSVADDPETLRIRQHSKVISNVTYHGDLEKKADMEQKRQLVNANGDPGIIFARLIAQYEKSLRVCDFFLQLQALRDLYHNNRILHRLMGYKASPDTRYSDSIDGVRREMIILLNVTNKSRDGRALGKNGIHFPSSGIQSKGQKASRTALSPKLDQFEAFLQHCSDPLHSKADFMKCINNSQRGNGFDDSLTLSPEAAKHSQPVIPKGKMNILKYNDSLPKALVQSQAIKGNIETLRKKVSPRDTLKKAESIQDTLDTIGSSQGTLVATEPPQDSEKMESTVDSLKKAESVQDTLETIGTSQGTLVATEPNQDSSETMESTVDTLKDTEISQEVIETMESTKGTLKATEPSQDTLETLESSEGNLEANKLSQDALKTTKYSGGILETIESTQDALEIMKLTQDTLKTELIQDTLTNDSFQNTSEKTESSQDVMCAAELTCLNHSLADSHVSSNFATGESRVKVDHTGAGPLPVLQPLSSEETQGVERFLAFHPRDRHWWTVDELRHSDMLFHVLSEISGWGNHSIVWSVEDHPNVLGDNDCIDTGSQLPQQISRPQQQPPPKQVLPPQQRTVSPSKVPYDTGHMTSQGQSPYSSSRQSASTIIYTSQQGPVQQPTGDRHIGSIVDYDPLNNQYGSVATPYQGYTHPQTEHYPRGGGPPRGNPYAQSASYHGPPPQQPPHHHQPGHAYMQSRSPPKQSPGQSYGRCYRAMYDYSAGDADEVSFMDGDLIINCQQIDEGWMTGTVQRTGECGMLPANYVEPVN</sequence>
<dbReference type="SMART" id="SM00227">
    <property type="entry name" value="NEBU"/>
    <property type="match status" value="2"/>
</dbReference>
<evidence type="ECO:0000256" key="5">
    <source>
        <dbReference type="ARBA" id="ARBA00023038"/>
    </source>
</evidence>
<dbReference type="PROSITE" id="PS50023">
    <property type="entry name" value="LIM_DOMAIN_2"/>
    <property type="match status" value="1"/>
</dbReference>
<evidence type="ECO:0000259" key="9">
    <source>
        <dbReference type="PROSITE" id="PS50002"/>
    </source>
</evidence>
<evidence type="ECO:0000256" key="8">
    <source>
        <dbReference type="SAM" id="MobiDB-lite"/>
    </source>
</evidence>
<reference evidence="11" key="1">
    <citation type="submission" date="2020-11" db="EMBL/GenBank/DDBJ databases">
        <authorList>
            <person name="Tran Van P."/>
        </authorList>
    </citation>
    <scope>NUCLEOTIDE SEQUENCE</scope>
</reference>
<dbReference type="EMBL" id="LR901404">
    <property type="protein sequence ID" value="CAD7248530.1"/>
    <property type="molecule type" value="Genomic_DNA"/>
</dbReference>
<keyword evidence="1 7" id="KW-0728">SH3 domain</keyword>
<protein>
    <submittedName>
        <fullName evidence="11">Uncharacterized protein</fullName>
    </submittedName>
</protein>
<dbReference type="GO" id="GO:0005737">
    <property type="term" value="C:cytoplasm"/>
    <property type="evidence" value="ECO:0007669"/>
    <property type="project" value="UniProtKB-ARBA"/>
</dbReference>
<dbReference type="GO" id="GO:0046872">
    <property type="term" value="F:metal ion binding"/>
    <property type="evidence" value="ECO:0007669"/>
    <property type="project" value="UniProtKB-KW"/>
</dbReference>
<evidence type="ECO:0000256" key="7">
    <source>
        <dbReference type="PROSITE-ProRule" id="PRU00192"/>
    </source>
</evidence>
<dbReference type="GO" id="GO:0005925">
    <property type="term" value="C:focal adhesion"/>
    <property type="evidence" value="ECO:0007669"/>
    <property type="project" value="TreeGrafter"/>
</dbReference>
<dbReference type="CDD" id="cd09447">
    <property type="entry name" value="LIM_LASP"/>
    <property type="match status" value="1"/>
</dbReference>
<keyword evidence="5 6" id="KW-0440">LIM domain</keyword>
<dbReference type="PROSITE" id="PS00478">
    <property type="entry name" value="LIM_DOMAIN_1"/>
    <property type="match status" value="1"/>
</dbReference>
<dbReference type="EMBL" id="CAJPEV010001887">
    <property type="protein sequence ID" value="CAG0894739.1"/>
    <property type="molecule type" value="Genomic_DNA"/>
</dbReference>
<dbReference type="GO" id="GO:0051015">
    <property type="term" value="F:actin filament binding"/>
    <property type="evidence" value="ECO:0007669"/>
    <property type="project" value="TreeGrafter"/>
</dbReference>
<feature type="region of interest" description="Disordered" evidence="8">
    <location>
        <begin position="221"/>
        <end position="241"/>
    </location>
</feature>
<dbReference type="InterPro" id="IPR051759">
    <property type="entry name" value="LIM-SH3_domain_protein"/>
</dbReference>
<accession>A0A7R8XJE8</accession>
<dbReference type="SUPFAM" id="SSF50044">
    <property type="entry name" value="SH3-domain"/>
    <property type="match status" value="1"/>
</dbReference>
<evidence type="ECO:0000313" key="11">
    <source>
        <dbReference type="EMBL" id="CAD7248530.1"/>
    </source>
</evidence>
<feature type="region of interest" description="Disordered" evidence="8">
    <location>
        <begin position="634"/>
        <end position="696"/>
    </location>
</feature>
<gene>
    <name evidence="11" type="ORF">DSTB1V02_LOCUS8342</name>
</gene>
<dbReference type="PANTHER" id="PTHR46218:SF4">
    <property type="entry name" value="LIM AND SH3 DOMAIN PROTEIN LASP"/>
    <property type="match status" value="1"/>
</dbReference>
<keyword evidence="4 6" id="KW-0862">Zinc</keyword>
<dbReference type="AlphaFoldDB" id="A0A7R8XJE8"/>
<organism evidence="11">
    <name type="scientific">Darwinula stevensoni</name>
    <dbReference type="NCBI Taxonomy" id="69355"/>
    <lineage>
        <taxon>Eukaryota</taxon>
        <taxon>Metazoa</taxon>
        <taxon>Ecdysozoa</taxon>
        <taxon>Arthropoda</taxon>
        <taxon>Crustacea</taxon>
        <taxon>Oligostraca</taxon>
        <taxon>Ostracoda</taxon>
        <taxon>Podocopa</taxon>
        <taxon>Podocopida</taxon>
        <taxon>Darwinulocopina</taxon>
        <taxon>Darwinuloidea</taxon>
        <taxon>Darwinulidae</taxon>
        <taxon>Darwinula</taxon>
    </lineage>
</organism>
<feature type="compositionally biased region" description="Low complexity" evidence="8">
    <location>
        <begin position="682"/>
        <end position="696"/>
    </location>
</feature>
<keyword evidence="3" id="KW-0677">Repeat</keyword>
<dbReference type="SUPFAM" id="SSF57716">
    <property type="entry name" value="Glucocorticoid receptor-like (DNA-binding domain)"/>
    <property type="match status" value="1"/>
</dbReference>
<feature type="domain" description="LIM zinc-binding" evidence="10">
    <location>
        <begin position="3"/>
        <end position="63"/>
    </location>
</feature>
<dbReference type="Pfam" id="PF00018">
    <property type="entry name" value="SH3_1"/>
    <property type="match status" value="1"/>
</dbReference>
<dbReference type="PRINTS" id="PR00452">
    <property type="entry name" value="SH3DOMAIN"/>
</dbReference>
<dbReference type="Proteomes" id="UP000677054">
    <property type="component" value="Unassembled WGS sequence"/>
</dbReference>
<feature type="compositionally biased region" description="Low complexity" evidence="8">
    <location>
        <begin position="643"/>
        <end position="652"/>
    </location>
</feature>
<feature type="compositionally biased region" description="Polar residues" evidence="8">
    <location>
        <begin position="232"/>
        <end position="241"/>
    </location>
</feature>
<dbReference type="Pfam" id="PF00880">
    <property type="entry name" value="Nebulin"/>
    <property type="match status" value="1"/>
</dbReference>
<dbReference type="InterPro" id="IPR001452">
    <property type="entry name" value="SH3_domain"/>
</dbReference>
<dbReference type="SMART" id="SM00326">
    <property type="entry name" value="SH3"/>
    <property type="match status" value="1"/>
</dbReference>
<proteinExistence type="predicted"/>
<feature type="region of interest" description="Disordered" evidence="8">
    <location>
        <begin position="703"/>
        <end position="722"/>
    </location>
</feature>
<evidence type="ECO:0000256" key="4">
    <source>
        <dbReference type="ARBA" id="ARBA00022833"/>
    </source>
</evidence>
<dbReference type="Gene3D" id="2.10.110.10">
    <property type="entry name" value="Cysteine Rich Protein"/>
    <property type="match status" value="1"/>
</dbReference>
<dbReference type="InterPro" id="IPR001781">
    <property type="entry name" value="Znf_LIM"/>
</dbReference>
<dbReference type="CDD" id="cd11789">
    <property type="entry name" value="SH3_Nebulin_family_C"/>
    <property type="match status" value="1"/>
</dbReference>
<dbReference type="PANTHER" id="PTHR46218">
    <property type="entry name" value="LASP"/>
    <property type="match status" value="1"/>
</dbReference>
<dbReference type="InterPro" id="IPR000900">
    <property type="entry name" value="Nebulin_repeat"/>
</dbReference>
<name>A0A7R8XJE8_9CRUS</name>
<keyword evidence="2 6" id="KW-0479">Metal-binding</keyword>
<dbReference type="SMART" id="SM00132">
    <property type="entry name" value="LIM"/>
    <property type="match status" value="1"/>
</dbReference>
<feature type="region of interest" description="Disordered" evidence="8">
    <location>
        <begin position="731"/>
        <end position="798"/>
    </location>
</feature>
<feature type="compositionally biased region" description="Polar residues" evidence="8">
    <location>
        <begin position="785"/>
        <end position="796"/>
    </location>
</feature>
<dbReference type="Pfam" id="PF00412">
    <property type="entry name" value="LIM"/>
    <property type="match status" value="1"/>
</dbReference>
<evidence type="ECO:0000256" key="3">
    <source>
        <dbReference type="ARBA" id="ARBA00022737"/>
    </source>
</evidence>
<dbReference type="PROSITE" id="PS50002">
    <property type="entry name" value="SH3"/>
    <property type="match status" value="1"/>
</dbReference>
<evidence type="ECO:0000256" key="1">
    <source>
        <dbReference type="ARBA" id="ARBA00022443"/>
    </source>
</evidence>
<keyword evidence="12" id="KW-1185">Reference proteome</keyword>
<evidence type="ECO:0000256" key="2">
    <source>
        <dbReference type="ARBA" id="ARBA00022723"/>
    </source>
</evidence>
<evidence type="ECO:0000256" key="6">
    <source>
        <dbReference type="PROSITE-ProRule" id="PRU00125"/>
    </source>
</evidence>
<evidence type="ECO:0000259" key="10">
    <source>
        <dbReference type="PROSITE" id="PS50023"/>
    </source>
</evidence>
<dbReference type="FunFam" id="2.30.30.40:FF:000007">
    <property type="entry name" value="nebulin isoform X1"/>
    <property type="match status" value="1"/>
</dbReference>
<feature type="domain" description="SH3" evidence="9">
    <location>
        <begin position="797"/>
        <end position="857"/>
    </location>
</feature>
<dbReference type="InterPro" id="IPR036028">
    <property type="entry name" value="SH3-like_dom_sf"/>
</dbReference>
<evidence type="ECO:0000313" key="12">
    <source>
        <dbReference type="Proteomes" id="UP000677054"/>
    </source>
</evidence>
<dbReference type="FunFam" id="2.10.110.10:FF:000087">
    <property type="entry name" value="LIM zinc-binding domain-containing Nebulette"/>
    <property type="match status" value="1"/>
</dbReference>